<evidence type="ECO:0000256" key="4">
    <source>
        <dbReference type="ARBA" id="ARBA00022679"/>
    </source>
</evidence>
<dbReference type="SMART" id="SM00387">
    <property type="entry name" value="HATPase_c"/>
    <property type="match status" value="1"/>
</dbReference>
<feature type="domain" description="Response regulatory" evidence="10">
    <location>
        <begin position="446"/>
        <end position="561"/>
    </location>
</feature>
<evidence type="ECO:0000256" key="7">
    <source>
        <dbReference type="PROSITE-ProRule" id="PRU00169"/>
    </source>
</evidence>
<dbReference type="InterPro" id="IPR003661">
    <property type="entry name" value="HisK_dim/P_dom"/>
</dbReference>
<dbReference type="Proteomes" id="UP000184050">
    <property type="component" value="Unassembled WGS sequence"/>
</dbReference>
<dbReference type="SUPFAM" id="SSF52172">
    <property type="entry name" value="CheY-like"/>
    <property type="match status" value="1"/>
</dbReference>
<dbReference type="EMBL" id="FQZE01000030">
    <property type="protein sequence ID" value="SHJ78955.1"/>
    <property type="molecule type" value="Genomic_DNA"/>
</dbReference>
<dbReference type="Gene3D" id="1.10.287.130">
    <property type="match status" value="1"/>
</dbReference>
<accession>A0A1M6M654</accession>
<dbReference type="InterPro" id="IPR036890">
    <property type="entry name" value="HATPase_C_sf"/>
</dbReference>
<evidence type="ECO:0000259" key="9">
    <source>
        <dbReference type="PROSITE" id="PS50109"/>
    </source>
</evidence>
<feature type="domain" description="Histidine kinase" evidence="9">
    <location>
        <begin position="200"/>
        <end position="422"/>
    </location>
</feature>
<reference evidence="11 12" key="1">
    <citation type="submission" date="2016-11" db="EMBL/GenBank/DDBJ databases">
        <authorList>
            <person name="Jaros S."/>
            <person name="Januszkiewicz K."/>
            <person name="Wedrychowicz H."/>
        </authorList>
    </citation>
    <scope>NUCLEOTIDE SEQUENCE [LARGE SCALE GENOMIC DNA]</scope>
    <source>
        <strain evidence="11 12">DSM 27063</strain>
    </source>
</reference>
<dbReference type="PROSITE" id="PS50109">
    <property type="entry name" value="HIS_KIN"/>
    <property type="match status" value="1"/>
</dbReference>
<keyword evidence="8" id="KW-0175">Coiled coil</keyword>
<keyword evidence="6" id="KW-0902">Two-component regulatory system</keyword>
<dbReference type="GO" id="GO:0000155">
    <property type="term" value="F:phosphorelay sensor kinase activity"/>
    <property type="evidence" value="ECO:0007669"/>
    <property type="project" value="InterPro"/>
</dbReference>
<dbReference type="InterPro" id="IPR004358">
    <property type="entry name" value="Sig_transdc_His_kin-like_C"/>
</dbReference>
<dbReference type="Gene3D" id="3.30.565.10">
    <property type="entry name" value="Histidine kinase-like ATPase, C-terminal domain"/>
    <property type="match status" value="1"/>
</dbReference>
<feature type="coiled-coil region" evidence="8">
    <location>
        <begin position="33"/>
        <end position="74"/>
    </location>
</feature>
<protein>
    <recommendedName>
        <fullName evidence="2">histidine kinase</fullName>
        <ecNumber evidence="2">2.7.13.3</ecNumber>
    </recommendedName>
</protein>
<keyword evidence="4" id="KW-0808">Transferase</keyword>
<dbReference type="STRING" id="1168035.SAMN05444280_13038"/>
<evidence type="ECO:0000256" key="3">
    <source>
        <dbReference type="ARBA" id="ARBA00022553"/>
    </source>
</evidence>
<evidence type="ECO:0000313" key="12">
    <source>
        <dbReference type="Proteomes" id="UP000184050"/>
    </source>
</evidence>
<dbReference type="OrthoDB" id="9796457at2"/>
<proteinExistence type="predicted"/>
<keyword evidence="5 11" id="KW-0418">Kinase</keyword>
<keyword evidence="12" id="KW-1185">Reference proteome</keyword>
<dbReference type="CDD" id="cd17546">
    <property type="entry name" value="REC_hyHK_CKI1_RcsC-like"/>
    <property type="match status" value="1"/>
</dbReference>
<comment type="catalytic activity">
    <reaction evidence="1">
        <text>ATP + protein L-histidine = ADP + protein N-phospho-L-histidine.</text>
        <dbReference type="EC" id="2.7.13.3"/>
    </reaction>
</comment>
<dbReference type="CDD" id="cd16922">
    <property type="entry name" value="HATPase_EvgS-ArcB-TorS-like"/>
    <property type="match status" value="1"/>
</dbReference>
<dbReference type="InterPro" id="IPR036097">
    <property type="entry name" value="HisK_dim/P_sf"/>
</dbReference>
<dbReference type="FunFam" id="1.10.287.130:FF:000001">
    <property type="entry name" value="Two-component sensor histidine kinase"/>
    <property type="match status" value="1"/>
</dbReference>
<dbReference type="InterPro" id="IPR003594">
    <property type="entry name" value="HATPase_dom"/>
</dbReference>
<dbReference type="InterPro" id="IPR011006">
    <property type="entry name" value="CheY-like_superfamily"/>
</dbReference>
<dbReference type="EC" id="2.7.13.3" evidence="2"/>
<evidence type="ECO:0000256" key="5">
    <source>
        <dbReference type="ARBA" id="ARBA00022777"/>
    </source>
</evidence>
<evidence type="ECO:0000313" key="11">
    <source>
        <dbReference type="EMBL" id="SHJ78955.1"/>
    </source>
</evidence>
<dbReference type="GO" id="GO:0005886">
    <property type="term" value="C:plasma membrane"/>
    <property type="evidence" value="ECO:0007669"/>
    <property type="project" value="TreeGrafter"/>
</dbReference>
<dbReference type="SUPFAM" id="SSF47384">
    <property type="entry name" value="Homodimeric domain of signal transducing histidine kinase"/>
    <property type="match status" value="1"/>
</dbReference>
<evidence type="ECO:0000256" key="1">
    <source>
        <dbReference type="ARBA" id="ARBA00000085"/>
    </source>
</evidence>
<dbReference type="FunFam" id="3.30.565.10:FF:000010">
    <property type="entry name" value="Sensor histidine kinase RcsC"/>
    <property type="match status" value="1"/>
</dbReference>
<sequence>MFISCILALQNNAQNIRMCITDIYKQKYMENDAALFKEKLEKEKSARINAEEQIGQLKRELEKALKQKNTIIKNEPDVIFNITDKGEIITADLPQKNKLFGHLINGEKPTIHNVFSRKNALVFDNALKNCFKKETVQFHFNQKKSDKIFYYEARLVKTGPHEVLAIARDITPLKNSGKQLREALKKAEEISRSKSEFLANVSHEIRTPLNAILGFSQWLFDNAEQKQHREYLSTILESARNLLNLLNDLLDLSKIEAGKMEMDIHPMNYQEVINDIELVFQEKVKNKKLSFNVVTDSSVPANFFMDEIRFYQIIFNLVSNAVKFTQNGIVEISAHAKRTGKKDEVNLIISIEDTGIGISKKQQKNIFETFTRQDSHQNREHEGTGLGLAIVNGLLKKLNGTISLESKPEQGSVFTVTFFDVKTASADNPREAPQKEGTIMQLEPCKIMIVDDISYNKLVLKQIIKSDQATFIEESDGTSALAKLKTDKPDIIFMDIRMPGISGYDAAEAIKQDEDLKHIPLIAFTASTLKDHSKQIHRLFDGYLQKPVFKKDVDFILKKYLKFSYVEKTEAD</sequence>
<dbReference type="SUPFAM" id="SSF55874">
    <property type="entry name" value="ATPase domain of HSP90 chaperone/DNA topoisomerase II/histidine kinase"/>
    <property type="match status" value="1"/>
</dbReference>
<dbReference type="Gene3D" id="3.40.50.2300">
    <property type="match status" value="1"/>
</dbReference>
<gene>
    <name evidence="11" type="ORF">SAMN05444280_13038</name>
</gene>
<dbReference type="SMART" id="SM00388">
    <property type="entry name" value="HisKA"/>
    <property type="match status" value="1"/>
</dbReference>
<dbReference type="Pfam" id="PF00072">
    <property type="entry name" value="Response_reg"/>
    <property type="match status" value="1"/>
</dbReference>
<dbReference type="Pfam" id="PF02518">
    <property type="entry name" value="HATPase_c"/>
    <property type="match status" value="1"/>
</dbReference>
<dbReference type="SMART" id="SM00448">
    <property type="entry name" value="REC"/>
    <property type="match status" value="1"/>
</dbReference>
<evidence type="ECO:0000256" key="8">
    <source>
        <dbReference type="SAM" id="Coils"/>
    </source>
</evidence>
<keyword evidence="3 7" id="KW-0597">Phosphoprotein</keyword>
<dbReference type="GO" id="GO:0009927">
    <property type="term" value="F:histidine phosphotransfer kinase activity"/>
    <property type="evidence" value="ECO:0007669"/>
    <property type="project" value="TreeGrafter"/>
</dbReference>
<evidence type="ECO:0000256" key="6">
    <source>
        <dbReference type="ARBA" id="ARBA00023012"/>
    </source>
</evidence>
<dbReference type="PROSITE" id="PS50110">
    <property type="entry name" value="RESPONSE_REGULATORY"/>
    <property type="match status" value="1"/>
</dbReference>
<evidence type="ECO:0000256" key="2">
    <source>
        <dbReference type="ARBA" id="ARBA00012438"/>
    </source>
</evidence>
<dbReference type="AlphaFoldDB" id="A0A1M6M654"/>
<evidence type="ECO:0000259" key="10">
    <source>
        <dbReference type="PROSITE" id="PS50110"/>
    </source>
</evidence>
<feature type="modified residue" description="4-aspartylphosphate" evidence="7">
    <location>
        <position position="495"/>
    </location>
</feature>
<dbReference type="InterPro" id="IPR005467">
    <property type="entry name" value="His_kinase_dom"/>
</dbReference>
<dbReference type="InterPro" id="IPR001789">
    <property type="entry name" value="Sig_transdc_resp-reg_receiver"/>
</dbReference>
<organism evidence="11 12">
    <name type="scientific">Tangfeifania diversioriginum</name>
    <dbReference type="NCBI Taxonomy" id="1168035"/>
    <lineage>
        <taxon>Bacteria</taxon>
        <taxon>Pseudomonadati</taxon>
        <taxon>Bacteroidota</taxon>
        <taxon>Bacteroidia</taxon>
        <taxon>Marinilabiliales</taxon>
        <taxon>Prolixibacteraceae</taxon>
        <taxon>Tangfeifania</taxon>
    </lineage>
</organism>
<dbReference type="PANTHER" id="PTHR43047">
    <property type="entry name" value="TWO-COMPONENT HISTIDINE PROTEIN KINASE"/>
    <property type="match status" value="1"/>
</dbReference>
<name>A0A1M6M654_9BACT</name>
<dbReference type="Pfam" id="PF00512">
    <property type="entry name" value="HisKA"/>
    <property type="match status" value="1"/>
</dbReference>
<dbReference type="PANTHER" id="PTHR43047:SF72">
    <property type="entry name" value="OSMOSENSING HISTIDINE PROTEIN KINASE SLN1"/>
    <property type="match status" value="1"/>
</dbReference>
<dbReference type="PRINTS" id="PR00344">
    <property type="entry name" value="BCTRLSENSOR"/>
</dbReference>
<dbReference type="CDD" id="cd00082">
    <property type="entry name" value="HisKA"/>
    <property type="match status" value="1"/>
</dbReference>